<keyword evidence="6" id="KW-1185">Reference proteome</keyword>
<dbReference type="PANTHER" id="PTHR13471:SF0">
    <property type="entry name" value="NUCLEAR EXOSOME REGULATOR NRDE2"/>
    <property type="match status" value="1"/>
</dbReference>
<feature type="region of interest" description="Disordered" evidence="4">
    <location>
        <begin position="1"/>
        <end position="206"/>
    </location>
</feature>
<feature type="compositionally biased region" description="Basic residues" evidence="4">
    <location>
        <begin position="66"/>
        <end position="88"/>
    </location>
</feature>
<feature type="compositionally biased region" description="Basic residues" evidence="4">
    <location>
        <begin position="151"/>
        <end position="162"/>
    </location>
</feature>
<sequence length="1251" mass="142796">MSLFPAYASSVDSKNEDDKSPNDISWLTNKSCPPEVGQQHPSPSVAKGNETKEEPPSQVKENLVTKKNKADKHKRNSHGKKKKKRKKTRDYSPESNASPSRSASPFRGRSRSKSRRRSRSTSRSCSTSRTRKKHSRVRHRSRSRSRDSSYSRRKRYRSRTRSRSLEISYKRSSSSSSKSLKRSSCRTESLNKFSKKSDSPSSYKTSSEILVAGSKSVFLRDLHGMVKPEEAFTLDTSGDQNNLAFSVTHYSQLAKYNGIGKVPLGHTFTSHGSGSSKNIKRYFKRSVQKALLLDTSVIVSLPKTCPVEKPLSNEMYISLELSYIEVSDMKSERNSEKVSDSVSDTFVNEDDNVDNEKGDSLEYKFWQDKSKVYNQRLGKEPGNITLWIEFVRFQDKSFRYLFKTDDDKENAQKRKKVSLKALAERKISILDSAIKKNPRSLELQYERLVIGQDLWDDKKLKQEWGTLLFNFPNKINVWHQYLAFMETHFTSYNLSNVVNAFSKCTEKLLQIKNGTFITHSPPSDIGMSLVDITLQLAYVWKQAGYVERSVALFQALVELNLFPPSHVVGRSISLEDTLALFEPFWDSRAPRFGEEKALGWAVSMENRQPMEYPEIILGGMHDEEDAILARGGSTSDLWLSLESFRERQHWLPWEQDPEDCEDPERMVNYDDIASHLYILDTLDEKFYLLLSFFQFLGVPYGHTLLVQWRTSSVKGLKSDSTESKDIFKPLTLDSIFDDRLFGRTPKLDFLHDNGKEVAGFHESGPTLLKSSCKEYCTFVCDALQQASKIMPQPYKTELLVLYVQVLGLKCWTLKNEKSSGFETQSKDLKKSVKYILKRDEFRTCLALYQEYGTLEEIMDHYTEAETVYATALTLSTSSGTALDTEQLFFKDVMRLYTSYIHLEITLEAKSYSEHCRNNILQAICSLVQSGRFIINASTVVSGPVILRTKKQLQELLDTSLDDLLSYHRKGDCDSRVLLSVKLCTFLSLLHFFTVGFHSACQVFDNLIDKIDRDFENPTYDVRNISLPGEKGIMKQEKATNKSLKALLLTRLIEEYLSLIEKLSQLEHEMKGAKLSPARKRSLLNIAVRVAPEHSTFLLQFALSQTWRDLLSGMEVCSGNTSILTLVSRIVPHLQRTIHLFANAHEGELSCGYRLEKVLDKGVKSPPGRHCPLLWRIYLALVAVTRPSGLKDLIYRAISSCPGVKCLYMDCIYLMPDMLKEIVVLLGEKGIRIRLPTEELQVLTEAEADQEL</sequence>
<keyword evidence="3" id="KW-0539">Nucleus</keyword>
<proteinExistence type="inferred from homology"/>
<evidence type="ECO:0000256" key="3">
    <source>
        <dbReference type="ARBA" id="ARBA00023242"/>
    </source>
</evidence>
<name>A0AAN8XA08_HALRR</name>
<dbReference type="Pfam" id="PF08424">
    <property type="entry name" value="NRDE-2"/>
    <property type="match status" value="1"/>
</dbReference>
<evidence type="ECO:0000256" key="4">
    <source>
        <dbReference type="SAM" id="MobiDB-lite"/>
    </source>
</evidence>
<evidence type="ECO:0000256" key="1">
    <source>
        <dbReference type="ARBA" id="ARBA00004123"/>
    </source>
</evidence>
<feature type="compositionally biased region" description="Low complexity" evidence="4">
    <location>
        <begin position="165"/>
        <end position="178"/>
    </location>
</feature>
<evidence type="ECO:0008006" key="7">
    <source>
        <dbReference type="Google" id="ProtNLM"/>
    </source>
</evidence>
<dbReference type="PANTHER" id="PTHR13471">
    <property type="entry name" value="TETRATRICOPEPTIDE-LIKE HELICAL"/>
    <property type="match status" value="1"/>
</dbReference>
<organism evidence="5 6">
    <name type="scientific">Halocaridina rubra</name>
    <name type="common">Hawaiian red shrimp</name>
    <dbReference type="NCBI Taxonomy" id="373956"/>
    <lineage>
        <taxon>Eukaryota</taxon>
        <taxon>Metazoa</taxon>
        <taxon>Ecdysozoa</taxon>
        <taxon>Arthropoda</taxon>
        <taxon>Crustacea</taxon>
        <taxon>Multicrustacea</taxon>
        <taxon>Malacostraca</taxon>
        <taxon>Eumalacostraca</taxon>
        <taxon>Eucarida</taxon>
        <taxon>Decapoda</taxon>
        <taxon>Pleocyemata</taxon>
        <taxon>Caridea</taxon>
        <taxon>Atyoidea</taxon>
        <taxon>Atyidae</taxon>
        <taxon>Halocaridina</taxon>
    </lineage>
</organism>
<accession>A0AAN8XA08</accession>
<feature type="compositionally biased region" description="Basic residues" evidence="4">
    <location>
        <begin position="129"/>
        <end position="143"/>
    </location>
</feature>
<dbReference type="InterPro" id="IPR013633">
    <property type="entry name" value="NRDE-2"/>
</dbReference>
<comment type="caution">
    <text evidence="5">The sequence shown here is derived from an EMBL/GenBank/DDBJ whole genome shotgun (WGS) entry which is preliminary data.</text>
</comment>
<feature type="compositionally biased region" description="Basic residues" evidence="4">
    <location>
        <begin position="108"/>
        <end position="120"/>
    </location>
</feature>
<feature type="compositionally biased region" description="Polar residues" evidence="4">
    <location>
        <begin position="93"/>
        <end position="103"/>
    </location>
</feature>
<dbReference type="GO" id="GO:0071013">
    <property type="term" value="C:catalytic step 2 spliceosome"/>
    <property type="evidence" value="ECO:0007669"/>
    <property type="project" value="TreeGrafter"/>
</dbReference>
<gene>
    <name evidence="5" type="ORF">SK128_027587</name>
</gene>
<protein>
    <recommendedName>
        <fullName evidence="7">Protein NRDE2 homolog</fullName>
    </recommendedName>
</protein>
<dbReference type="EMBL" id="JAXCGZ010011408">
    <property type="protein sequence ID" value="KAK7074930.1"/>
    <property type="molecule type" value="Genomic_DNA"/>
</dbReference>
<dbReference type="GO" id="GO:1902369">
    <property type="term" value="P:negative regulation of RNA catabolic process"/>
    <property type="evidence" value="ECO:0007669"/>
    <property type="project" value="TreeGrafter"/>
</dbReference>
<evidence type="ECO:0000256" key="2">
    <source>
        <dbReference type="ARBA" id="ARBA00009265"/>
    </source>
</evidence>
<dbReference type="Proteomes" id="UP001381693">
    <property type="component" value="Unassembled WGS sequence"/>
</dbReference>
<evidence type="ECO:0000313" key="6">
    <source>
        <dbReference type="Proteomes" id="UP001381693"/>
    </source>
</evidence>
<reference evidence="5 6" key="1">
    <citation type="submission" date="2023-11" db="EMBL/GenBank/DDBJ databases">
        <title>Halocaridina rubra genome assembly.</title>
        <authorList>
            <person name="Smith C."/>
        </authorList>
    </citation>
    <scope>NUCLEOTIDE SEQUENCE [LARGE SCALE GENOMIC DNA]</scope>
    <source>
        <strain evidence="5">EP-1</strain>
        <tissue evidence="5">Whole</tissue>
    </source>
</reference>
<evidence type="ECO:0000313" key="5">
    <source>
        <dbReference type="EMBL" id="KAK7074930.1"/>
    </source>
</evidence>
<comment type="subcellular location">
    <subcellularLocation>
        <location evidence="1">Nucleus</location>
    </subcellularLocation>
</comment>
<dbReference type="AlphaFoldDB" id="A0AAN8XA08"/>
<dbReference type="GO" id="GO:0031048">
    <property type="term" value="P:regulatory ncRNA-mediated heterochromatin formation"/>
    <property type="evidence" value="ECO:0007669"/>
    <property type="project" value="TreeGrafter"/>
</dbReference>
<comment type="similarity">
    <text evidence="2">Belongs to the NRDE2 family.</text>
</comment>
<feature type="compositionally biased region" description="Polar residues" evidence="4">
    <location>
        <begin position="22"/>
        <end position="31"/>
    </location>
</feature>